<gene>
    <name evidence="2" type="ORF">PEV8663_03613</name>
</gene>
<reference evidence="2 3" key="1">
    <citation type="submission" date="2017-05" db="EMBL/GenBank/DDBJ databases">
        <authorList>
            <person name="Song R."/>
            <person name="Chenine A.L."/>
            <person name="Ruprecht R.M."/>
        </authorList>
    </citation>
    <scope>NUCLEOTIDE SEQUENCE [LARGE SCALE GENOMIC DNA]</scope>
    <source>
        <strain evidence="2 3">CECT 8663</strain>
    </source>
</reference>
<keyword evidence="3" id="KW-1185">Reference proteome</keyword>
<evidence type="ECO:0000256" key="1">
    <source>
        <dbReference type="SAM" id="MobiDB-lite"/>
    </source>
</evidence>
<protein>
    <submittedName>
        <fullName evidence="2">Uncharacterized protein</fullName>
    </submittedName>
</protein>
<feature type="region of interest" description="Disordered" evidence="1">
    <location>
        <begin position="135"/>
        <end position="159"/>
    </location>
</feature>
<name>A0A238KZQ9_9RHOB</name>
<dbReference type="Proteomes" id="UP000220836">
    <property type="component" value="Unassembled WGS sequence"/>
</dbReference>
<dbReference type="AlphaFoldDB" id="A0A238KZQ9"/>
<dbReference type="EMBL" id="FXYH01000015">
    <property type="protein sequence ID" value="SMX47692.1"/>
    <property type="molecule type" value="Genomic_DNA"/>
</dbReference>
<evidence type="ECO:0000313" key="2">
    <source>
        <dbReference type="EMBL" id="SMX47692.1"/>
    </source>
</evidence>
<proteinExistence type="predicted"/>
<dbReference type="RefSeq" id="WP_097806073.1">
    <property type="nucleotide sequence ID" value="NZ_FXYH01000015.1"/>
</dbReference>
<sequence>MIAARAEAERRAYDEVWDTMVVSEALKEELRGAFENGQALSQTDVGAGIWCAVTEAGALANNLGISLQLAQRIASFGPQCMAGKDTKVPLTGMQYGRRGGDPRNMDGSAYDWQNRYAEVFMRNRETLAHAKGVRARSDCSKDHGAGDRKGGSRRYSGCA</sequence>
<organism evidence="2 3">
    <name type="scientific">Pelagimonas varians</name>
    <dbReference type="NCBI Taxonomy" id="696760"/>
    <lineage>
        <taxon>Bacteria</taxon>
        <taxon>Pseudomonadati</taxon>
        <taxon>Pseudomonadota</taxon>
        <taxon>Alphaproteobacteria</taxon>
        <taxon>Rhodobacterales</taxon>
        <taxon>Roseobacteraceae</taxon>
        <taxon>Pelagimonas</taxon>
    </lineage>
</organism>
<accession>A0A238KZQ9</accession>
<feature type="compositionally biased region" description="Basic and acidic residues" evidence="1">
    <location>
        <begin position="135"/>
        <end position="150"/>
    </location>
</feature>
<evidence type="ECO:0000313" key="3">
    <source>
        <dbReference type="Proteomes" id="UP000220836"/>
    </source>
</evidence>